<dbReference type="GO" id="GO:0005737">
    <property type="term" value="C:cytoplasm"/>
    <property type="evidence" value="ECO:0007669"/>
    <property type="project" value="TreeGrafter"/>
</dbReference>
<dbReference type="Gene3D" id="3.40.50.720">
    <property type="entry name" value="NAD(P)-binding Rossmann-like Domain"/>
    <property type="match status" value="1"/>
</dbReference>
<comment type="similarity">
    <text evidence="1">Belongs to the ubiquitin-activating E1 family.</text>
</comment>
<evidence type="ECO:0000256" key="1">
    <source>
        <dbReference type="ARBA" id="ARBA00005673"/>
    </source>
</evidence>
<dbReference type="InterPro" id="IPR045886">
    <property type="entry name" value="ThiF/MoeB/HesA"/>
</dbReference>
<accession>A0A8C4JVB9</accession>
<evidence type="ECO:0000259" key="3">
    <source>
        <dbReference type="Pfam" id="PF00899"/>
    </source>
</evidence>
<dbReference type="PANTHER" id="PTHR10953">
    <property type="entry name" value="UBIQUITIN-ACTIVATING ENZYME E1"/>
    <property type="match status" value="1"/>
</dbReference>
<protein>
    <submittedName>
        <fullName evidence="4">SUMO1 activating enzyme subunit 1</fullName>
    </submittedName>
</protein>
<dbReference type="GO" id="GO:0019948">
    <property type="term" value="F:SUMO activating enzyme activity"/>
    <property type="evidence" value="ECO:0007669"/>
    <property type="project" value="TreeGrafter"/>
</dbReference>
<keyword evidence="5" id="KW-1185">Reference proteome</keyword>
<dbReference type="InterPro" id="IPR035985">
    <property type="entry name" value="Ubiquitin-activating_enz"/>
</dbReference>
<feature type="compositionally biased region" description="Low complexity" evidence="2">
    <location>
        <begin position="254"/>
        <end position="275"/>
    </location>
</feature>
<sequence>MKGLGAEVAKNLILAGVKGLTMLDHQQVSQEDTRAQFLIPVGSSGRNRAEASLERAQNLNPMVDVKADPESVENKPEEFFTQFDAVCLTCCSRDVMVKIDQICHKNSIKFFTGDVFGYHGYMFANLGEHEFVEEKTKVTKVSPGVEDGPDTKKAKLDSSETTMVKKRVVFCQLKEALAVDWNSEKAKAALKRTTPDYFLLQVLLKFRTDKGRDPLPQSYAEDSKLLLQIRSDVLDSLGVSMDLLPDDFIRPCPSGTHPTTTSSSSTASKGMGLSSAWAPSEPRAAPDLVPWEPHSPGQHQAQALPSLRCWFYPRTRQCASCCRESSEGDRTVTPSQSCANSFLRPNLGGEGHGGHLTCSVWFWSCLIKSYFQGGLFQALGLEVTHC</sequence>
<name>A0A8C4JVB9_DRONO</name>
<evidence type="ECO:0000313" key="5">
    <source>
        <dbReference type="Proteomes" id="UP000694423"/>
    </source>
</evidence>
<dbReference type="GO" id="GO:0016925">
    <property type="term" value="P:protein sumoylation"/>
    <property type="evidence" value="ECO:0007669"/>
    <property type="project" value="TreeGrafter"/>
</dbReference>
<organism evidence="4 5">
    <name type="scientific">Dromaius novaehollandiae</name>
    <name type="common">Emu</name>
    <dbReference type="NCBI Taxonomy" id="8790"/>
    <lineage>
        <taxon>Eukaryota</taxon>
        <taxon>Metazoa</taxon>
        <taxon>Chordata</taxon>
        <taxon>Craniata</taxon>
        <taxon>Vertebrata</taxon>
        <taxon>Euteleostomi</taxon>
        <taxon>Archelosauria</taxon>
        <taxon>Archosauria</taxon>
        <taxon>Dinosauria</taxon>
        <taxon>Saurischia</taxon>
        <taxon>Theropoda</taxon>
        <taxon>Coelurosauria</taxon>
        <taxon>Aves</taxon>
        <taxon>Palaeognathae</taxon>
        <taxon>Casuariiformes</taxon>
        <taxon>Dromaiidae</taxon>
        <taxon>Dromaius</taxon>
    </lineage>
</organism>
<feature type="domain" description="THIF-type NAD/FAD binding fold" evidence="3">
    <location>
        <begin position="2"/>
        <end position="134"/>
    </location>
</feature>
<dbReference type="PANTHER" id="PTHR10953:SF162">
    <property type="entry name" value="SUMO-ACTIVATING ENZYME SUBUNIT 1"/>
    <property type="match status" value="1"/>
</dbReference>
<dbReference type="InterPro" id="IPR000594">
    <property type="entry name" value="ThiF_NAD_FAD-bd"/>
</dbReference>
<evidence type="ECO:0000256" key="2">
    <source>
        <dbReference type="SAM" id="MobiDB-lite"/>
    </source>
</evidence>
<reference evidence="4" key="1">
    <citation type="submission" date="2025-08" db="UniProtKB">
        <authorList>
            <consortium name="Ensembl"/>
        </authorList>
    </citation>
    <scope>IDENTIFICATION</scope>
</reference>
<dbReference type="Pfam" id="PF00899">
    <property type="entry name" value="ThiF"/>
    <property type="match status" value="1"/>
</dbReference>
<dbReference type="Ensembl" id="ENSDNVT00000016796.1">
    <property type="protein sequence ID" value="ENSDNVP00000013984.1"/>
    <property type="gene ID" value="ENSDNVG00000009837.1"/>
</dbReference>
<dbReference type="GO" id="GO:0031510">
    <property type="term" value="C:SUMO activating enzyme complex"/>
    <property type="evidence" value="ECO:0007669"/>
    <property type="project" value="TreeGrafter"/>
</dbReference>
<dbReference type="SUPFAM" id="SSF69572">
    <property type="entry name" value="Activating enzymes of the ubiquitin-like proteins"/>
    <property type="match status" value="1"/>
</dbReference>
<dbReference type="Proteomes" id="UP000694423">
    <property type="component" value="Unplaced"/>
</dbReference>
<dbReference type="AlphaFoldDB" id="A0A8C4JVB9"/>
<reference evidence="4" key="2">
    <citation type="submission" date="2025-09" db="UniProtKB">
        <authorList>
            <consortium name="Ensembl"/>
        </authorList>
    </citation>
    <scope>IDENTIFICATION</scope>
</reference>
<evidence type="ECO:0000313" key="4">
    <source>
        <dbReference type="Ensembl" id="ENSDNVP00000013984.1"/>
    </source>
</evidence>
<feature type="region of interest" description="Disordered" evidence="2">
    <location>
        <begin position="252"/>
        <end position="299"/>
    </location>
</feature>
<proteinExistence type="inferred from homology"/>